<evidence type="ECO:0000313" key="3">
    <source>
        <dbReference type="Proteomes" id="UP000319353"/>
    </source>
</evidence>
<keyword evidence="1" id="KW-0812">Transmembrane</keyword>
<keyword evidence="1" id="KW-0472">Membrane</keyword>
<protein>
    <submittedName>
        <fullName evidence="2">DUF4321 domain-containing protein</fullName>
    </submittedName>
</protein>
<accession>A0A537LEL6</accession>
<feature type="transmembrane region" description="Helical" evidence="1">
    <location>
        <begin position="21"/>
        <end position="47"/>
    </location>
</feature>
<evidence type="ECO:0000313" key="2">
    <source>
        <dbReference type="EMBL" id="TMJ06469.1"/>
    </source>
</evidence>
<comment type="caution">
    <text evidence="2">The sequence shown here is derived from an EMBL/GenBank/DDBJ whole genome shotgun (WGS) entry which is preliminary data.</text>
</comment>
<keyword evidence="1" id="KW-1133">Transmembrane helix</keyword>
<name>A0A537LEL6_9BACT</name>
<feature type="transmembrane region" description="Helical" evidence="1">
    <location>
        <begin position="67"/>
        <end position="95"/>
    </location>
</feature>
<organism evidence="2 3">
    <name type="scientific">Candidatus Segetimicrobium genomatis</name>
    <dbReference type="NCBI Taxonomy" id="2569760"/>
    <lineage>
        <taxon>Bacteria</taxon>
        <taxon>Bacillati</taxon>
        <taxon>Candidatus Sysuimicrobiota</taxon>
        <taxon>Candidatus Sysuimicrobiia</taxon>
        <taxon>Candidatus Sysuimicrobiales</taxon>
        <taxon>Candidatus Segetimicrobiaceae</taxon>
        <taxon>Candidatus Segetimicrobium</taxon>
    </lineage>
</organism>
<dbReference type="EMBL" id="VBAL01000014">
    <property type="protein sequence ID" value="TMJ06469.1"/>
    <property type="molecule type" value="Genomic_DNA"/>
</dbReference>
<dbReference type="AlphaFoldDB" id="A0A537LEL6"/>
<evidence type="ECO:0000256" key="1">
    <source>
        <dbReference type="SAM" id="Phobius"/>
    </source>
</evidence>
<dbReference type="InterPro" id="IPR025470">
    <property type="entry name" value="DUF4321"/>
</dbReference>
<dbReference type="Pfam" id="PF14209">
    <property type="entry name" value="DUF4321"/>
    <property type="match status" value="1"/>
</dbReference>
<reference evidence="2 3" key="1">
    <citation type="journal article" date="2019" name="Nat. Microbiol.">
        <title>Mediterranean grassland soil C-N compound turnover is dependent on rainfall and depth, and is mediated by genomically divergent microorganisms.</title>
        <authorList>
            <person name="Diamond S."/>
            <person name="Andeer P.F."/>
            <person name="Li Z."/>
            <person name="Crits-Christoph A."/>
            <person name="Burstein D."/>
            <person name="Anantharaman K."/>
            <person name="Lane K.R."/>
            <person name="Thomas B.C."/>
            <person name="Pan C."/>
            <person name="Northen T.R."/>
            <person name="Banfield J.F."/>
        </authorList>
    </citation>
    <scope>NUCLEOTIDE SEQUENCE [LARGE SCALE GENOMIC DNA]</scope>
    <source>
        <strain evidence="2">NP_4</strain>
    </source>
</reference>
<gene>
    <name evidence="2" type="ORF">E6H01_01690</name>
</gene>
<dbReference type="Proteomes" id="UP000319353">
    <property type="component" value="Unassembled WGS sequence"/>
</dbReference>
<sequence length="99" mass="10994">MRAGTKLRFWEQGLRRTRSPWWVLVFVIVVGALLGSVIAEAVAAYPVLSLLSRDVRAGIDPPLTLDIRVLTFTIGATVRLNLAILIGIVVAIWIFRLLQ</sequence>
<proteinExistence type="predicted"/>